<evidence type="ECO:0000259" key="2">
    <source>
        <dbReference type="Pfam" id="PF10022"/>
    </source>
</evidence>
<feature type="compositionally biased region" description="Polar residues" evidence="1">
    <location>
        <begin position="602"/>
        <end position="614"/>
    </location>
</feature>
<sequence>MSDVRLENESVLHNARVMEPRVTDNGVRTETDDDRPLRTRAGLDRLAKRMLDAVAAHTSPGGAHILVPGPASASGRRSDGLEGFARTFLLAAVRVRGADGAGAESLAPFARGLRAGVDPASAERWPTIAERRQAVVEAASVAIALSETRPWLWDLLDDGDRARTVDWLAGIIGTSGYTNNWTWFQTVIETFLRSVGGPWSAADLDRNREIQESLYVGEGWYSDGASPAGTRQSFDYYAGWAWHVYPLLAARIAGVELADEHRDRLRAFVPEAMALISPDGRPVLQGRSATYRFAVLAPLWTAVIAGVSPLAPGVTRTVAARTIGSFLQRGALDDSGLLTIGWHGRFAGVRQPYTSGGSPYWSASKGLLGLLLPDGHAEWTASEPVEPEPRDEVRALVAPGWIVSRTADDGIVRLYNHGSDGWRHTAGGARADNPFYHRVAYSNATSPELSRRSIAEPVECHVALLDEHGAPSHRDAIERVHLSDRVAVSRSRVHWFDGPDSAAPLDAALAVSQRGGPELTVASVVNGPSEVRLAWWLPPREAEQPSAIADLDAAWRAEPGPWRIRFGGWAVPEGGDLQSALDDVSGLESAETVRRSGGSPVAASTTEATVTPVRTSRDPVPPGRVVAAVVTLTGSVGDAVGARCEAVDGGIRVRWSDGRIETVPVPDGVSL</sequence>
<dbReference type="Proteomes" id="UP000327039">
    <property type="component" value="Unassembled WGS sequence"/>
</dbReference>
<keyword evidence="4" id="KW-1185">Reference proteome</keyword>
<reference evidence="4" key="1">
    <citation type="submission" date="2019-09" db="EMBL/GenBank/DDBJ databases">
        <title>Mumia zhuanghuii sp. nov. isolated from the intestinal contents of plateau pika (Ochotona curzoniae) in the Qinghai-Tibet plateau of China.</title>
        <authorList>
            <person name="Tian Z."/>
        </authorList>
    </citation>
    <scope>NUCLEOTIDE SEQUENCE [LARGE SCALE GENOMIC DNA]</scope>
    <source>
        <strain evidence="4">DSM 25564</strain>
    </source>
</reference>
<comment type="caution">
    <text evidence="3">The sequence shown here is derived from an EMBL/GenBank/DDBJ whole genome shotgun (WGS) entry which is preliminary data.</text>
</comment>
<gene>
    <name evidence="3" type="ORF">F6B42_13435</name>
</gene>
<dbReference type="InterPro" id="IPR016624">
    <property type="entry name" value="UCP014753"/>
</dbReference>
<feature type="region of interest" description="Disordered" evidence="1">
    <location>
        <begin position="595"/>
        <end position="619"/>
    </location>
</feature>
<dbReference type="PANTHER" id="PTHR35339:SF4">
    <property type="entry name" value="LINALOOL DEHYDRATASE_ISOMERASE DOMAIN-CONTAINING PROTEIN"/>
    <property type="match status" value="1"/>
</dbReference>
<dbReference type="EMBL" id="VYRZ01000003">
    <property type="protein sequence ID" value="KAA9085454.1"/>
    <property type="molecule type" value="Genomic_DNA"/>
</dbReference>
<protein>
    <submittedName>
        <fullName evidence="3">DUF2264 domain-containing protein</fullName>
    </submittedName>
</protein>
<evidence type="ECO:0000313" key="3">
    <source>
        <dbReference type="EMBL" id="KAA9085454.1"/>
    </source>
</evidence>
<feature type="domain" description="DUF2264" evidence="2">
    <location>
        <begin position="39"/>
        <end position="383"/>
    </location>
</feature>
<dbReference type="Pfam" id="PF10022">
    <property type="entry name" value="DUF2264"/>
    <property type="match status" value="1"/>
</dbReference>
<evidence type="ECO:0000313" key="4">
    <source>
        <dbReference type="Proteomes" id="UP000327039"/>
    </source>
</evidence>
<dbReference type="AlphaFoldDB" id="A0A5J5ISW2"/>
<dbReference type="OrthoDB" id="9813465at2"/>
<accession>A0A5J5ISW2</accession>
<dbReference type="InterPro" id="IPR049349">
    <property type="entry name" value="DUF2264_N"/>
</dbReference>
<evidence type="ECO:0000256" key="1">
    <source>
        <dbReference type="SAM" id="MobiDB-lite"/>
    </source>
</evidence>
<name>A0A5J5ISW2_9MICO</name>
<dbReference type="PANTHER" id="PTHR35339">
    <property type="entry name" value="LINALOOL DEHYDRATASE_ISOMERASE DOMAIN-CONTAINING PROTEIN"/>
    <property type="match status" value="1"/>
</dbReference>
<organism evidence="3 4">
    <name type="scientific">Microbacterium radiodurans</name>
    <dbReference type="NCBI Taxonomy" id="661398"/>
    <lineage>
        <taxon>Bacteria</taxon>
        <taxon>Bacillati</taxon>
        <taxon>Actinomycetota</taxon>
        <taxon>Actinomycetes</taxon>
        <taxon>Micrococcales</taxon>
        <taxon>Microbacteriaceae</taxon>
        <taxon>Microbacterium</taxon>
    </lineage>
</organism>
<proteinExistence type="predicted"/>